<feature type="transmembrane region" description="Helical" evidence="5">
    <location>
        <begin position="55"/>
        <end position="75"/>
    </location>
</feature>
<sequence>MTGLASWFFGQANTVTLIVTWGCIMSFFNLGAWGVIYTYTPELYPTSIRAFGSGWAAGVGRLGGMLAPAMVGVLLQRGMKMDTVFYMFTAVLVCVSLVIILLGVETKQKDLENI</sequence>
<reference evidence="7" key="1">
    <citation type="submission" date="2019-08" db="EMBL/GenBank/DDBJ databases">
        <authorList>
            <person name="Kucharzyk K."/>
            <person name="Murdoch R.W."/>
            <person name="Higgins S."/>
            <person name="Loffler F."/>
        </authorList>
    </citation>
    <scope>NUCLEOTIDE SEQUENCE</scope>
</reference>
<evidence type="ECO:0000256" key="4">
    <source>
        <dbReference type="ARBA" id="ARBA00023136"/>
    </source>
</evidence>
<accession>A0A645IVE0</accession>
<dbReference type="SUPFAM" id="SSF103473">
    <property type="entry name" value="MFS general substrate transporter"/>
    <property type="match status" value="1"/>
</dbReference>
<dbReference type="PANTHER" id="PTHR23508:SF10">
    <property type="entry name" value="CARBOXYLIC ACID TRANSPORTER PROTEIN HOMOLOG"/>
    <property type="match status" value="1"/>
</dbReference>
<evidence type="ECO:0000256" key="3">
    <source>
        <dbReference type="ARBA" id="ARBA00022989"/>
    </source>
</evidence>
<protein>
    <submittedName>
        <fullName evidence="7">Putative niacin/nicotinamide transporter NaiP</fullName>
    </submittedName>
</protein>
<evidence type="ECO:0000259" key="6">
    <source>
        <dbReference type="PROSITE" id="PS50850"/>
    </source>
</evidence>
<organism evidence="7">
    <name type="scientific">bioreactor metagenome</name>
    <dbReference type="NCBI Taxonomy" id="1076179"/>
    <lineage>
        <taxon>unclassified sequences</taxon>
        <taxon>metagenomes</taxon>
        <taxon>ecological metagenomes</taxon>
    </lineage>
</organism>
<dbReference type="AlphaFoldDB" id="A0A645IVE0"/>
<gene>
    <name evidence="7" type="primary">naiP_8</name>
    <name evidence="7" type="ORF">SDC9_200035</name>
</gene>
<dbReference type="GO" id="GO:0005886">
    <property type="term" value="C:plasma membrane"/>
    <property type="evidence" value="ECO:0007669"/>
    <property type="project" value="TreeGrafter"/>
</dbReference>
<keyword evidence="4 5" id="KW-0472">Membrane</keyword>
<dbReference type="InterPro" id="IPR005828">
    <property type="entry name" value="MFS_sugar_transport-like"/>
</dbReference>
<dbReference type="PANTHER" id="PTHR23508">
    <property type="entry name" value="CARBOXYLIC ACID TRANSPORTER PROTEIN HOMOLOG"/>
    <property type="match status" value="1"/>
</dbReference>
<dbReference type="Pfam" id="PF00083">
    <property type="entry name" value="Sugar_tr"/>
    <property type="match status" value="1"/>
</dbReference>
<name>A0A645IVE0_9ZZZZ</name>
<evidence type="ECO:0000256" key="2">
    <source>
        <dbReference type="ARBA" id="ARBA00022692"/>
    </source>
</evidence>
<dbReference type="InterPro" id="IPR036259">
    <property type="entry name" value="MFS_trans_sf"/>
</dbReference>
<evidence type="ECO:0000256" key="1">
    <source>
        <dbReference type="ARBA" id="ARBA00004141"/>
    </source>
</evidence>
<dbReference type="GO" id="GO:0046943">
    <property type="term" value="F:carboxylic acid transmembrane transporter activity"/>
    <property type="evidence" value="ECO:0007669"/>
    <property type="project" value="TreeGrafter"/>
</dbReference>
<feature type="domain" description="Major facilitator superfamily (MFS) profile" evidence="6">
    <location>
        <begin position="1"/>
        <end position="107"/>
    </location>
</feature>
<comment type="caution">
    <text evidence="7">The sequence shown here is derived from an EMBL/GenBank/DDBJ whole genome shotgun (WGS) entry which is preliminary data.</text>
</comment>
<dbReference type="PROSITE" id="PS50850">
    <property type="entry name" value="MFS"/>
    <property type="match status" value="1"/>
</dbReference>
<evidence type="ECO:0000313" key="7">
    <source>
        <dbReference type="EMBL" id="MPN52374.1"/>
    </source>
</evidence>
<feature type="transmembrane region" description="Helical" evidence="5">
    <location>
        <begin position="12"/>
        <end position="35"/>
    </location>
</feature>
<dbReference type="Gene3D" id="1.20.1250.20">
    <property type="entry name" value="MFS general substrate transporter like domains"/>
    <property type="match status" value="1"/>
</dbReference>
<keyword evidence="3 5" id="KW-1133">Transmembrane helix</keyword>
<comment type="subcellular location">
    <subcellularLocation>
        <location evidence="1">Membrane</location>
        <topology evidence="1">Multi-pass membrane protein</topology>
    </subcellularLocation>
</comment>
<keyword evidence="2 5" id="KW-0812">Transmembrane</keyword>
<feature type="transmembrane region" description="Helical" evidence="5">
    <location>
        <begin position="84"/>
        <end position="104"/>
    </location>
</feature>
<proteinExistence type="predicted"/>
<evidence type="ECO:0000256" key="5">
    <source>
        <dbReference type="SAM" id="Phobius"/>
    </source>
</evidence>
<dbReference type="InterPro" id="IPR020846">
    <property type="entry name" value="MFS_dom"/>
</dbReference>
<dbReference type="EMBL" id="VSSQ01118421">
    <property type="protein sequence ID" value="MPN52374.1"/>
    <property type="molecule type" value="Genomic_DNA"/>
</dbReference>